<dbReference type="InterPro" id="IPR013767">
    <property type="entry name" value="PAS_fold"/>
</dbReference>
<feature type="non-terminal residue" evidence="4">
    <location>
        <position position="1"/>
    </location>
</feature>
<organism evidence="4 5">
    <name type="scientific">Prorocentrum cordatum</name>
    <dbReference type="NCBI Taxonomy" id="2364126"/>
    <lineage>
        <taxon>Eukaryota</taxon>
        <taxon>Sar</taxon>
        <taxon>Alveolata</taxon>
        <taxon>Dinophyceae</taxon>
        <taxon>Prorocentrales</taxon>
        <taxon>Prorocentraceae</taxon>
        <taxon>Prorocentrum</taxon>
    </lineage>
</organism>
<dbReference type="InterPro" id="IPR035965">
    <property type="entry name" value="PAS-like_dom_sf"/>
</dbReference>
<dbReference type="EMBL" id="CAUYUJ010021765">
    <property type="protein sequence ID" value="CAK0906893.1"/>
    <property type="molecule type" value="Genomic_DNA"/>
</dbReference>
<gene>
    <name evidence="4" type="ORF">PCOR1329_LOCUS82071</name>
</gene>
<dbReference type="PROSITE" id="PS50112">
    <property type="entry name" value="PAS"/>
    <property type="match status" value="2"/>
</dbReference>
<feature type="domain" description="PAS" evidence="3">
    <location>
        <begin position="159"/>
        <end position="228"/>
    </location>
</feature>
<evidence type="ECO:0000259" key="3">
    <source>
        <dbReference type="PROSITE" id="PS50112"/>
    </source>
</evidence>
<feature type="domain" description="PAS" evidence="3">
    <location>
        <begin position="31"/>
        <end position="102"/>
    </location>
</feature>
<sequence>SRPAGRWSGLHRTGMLGPVPDSAAPKALAAAERNLAHVVAAVGVPIIGVDTKGFVNEWNPKAEELSGYLKKDVVGKDLIQEFVGDDSKVRVQRTLYQALLGQETVGFQLPLLTSSGKCTEMRLAVAAMRDGSEIVSGVMFMGQDIPQTSSPVVHSGGDTIDDMTRLMDVASVPTFALDREGRITEWSQTAAATSGRPRADAVGQPLLKSFVDPGDRDDVSRALSEAME</sequence>
<feature type="region of interest" description="Disordered" evidence="2">
    <location>
        <begin position="188"/>
        <end position="228"/>
    </location>
</feature>
<dbReference type="Proteomes" id="UP001189429">
    <property type="component" value="Unassembled WGS sequence"/>
</dbReference>
<dbReference type="SMART" id="SM00091">
    <property type="entry name" value="PAS"/>
    <property type="match status" value="2"/>
</dbReference>
<dbReference type="Gene3D" id="3.30.450.20">
    <property type="entry name" value="PAS domain"/>
    <property type="match status" value="2"/>
</dbReference>
<dbReference type="Pfam" id="PF00989">
    <property type="entry name" value="PAS"/>
    <property type="match status" value="2"/>
</dbReference>
<evidence type="ECO:0000313" key="5">
    <source>
        <dbReference type="Proteomes" id="UP001189429"/>
    </source>
</evidence>
<reference evidence="4" key="1">
    <citation type="submission" date="2023-10" db="EMBL/GenBank/DDBJ databases">
        <authorList>
            <person name="Chen Y."/>
            <person name="Shah S."/>
            <person name="Dougan E. K."/>
            <person name="Thang M."/>
            <person name="Chan C."/>
        </authorList>
    </citation>
    <scope>NUCLEOTIDE SEQUENCE [LARGE SCALE GENOMIC DNA]</scope>
</reference>
<dbReference type="SUPFAM" id="SSF55785">
    <property type="entry name" value="PYP-like sensor domain (PAS domain)"/>
    <property type="match status" value="2"/>
</dbReference>
<dbReference type="InterPro" id="IPR000014">
    <property type="entry name" value="PAS"/>
</dbReference>
<evidence type="ECO:0000256" key="1">
    <source>
        <dbReference type="ARBA" id="ARBA00023170"/>
    </source>
</evidence>
<accession>A0ABN9Y661</accession>
<evidence type="ECO:0000313" key="4">
    <source>
        <dbReference type="EMBL" id="CAK0906893.1"/>
    </source>
</evidence>
<comment type="caution">
    <text evidence="4">The sequence shown here is derived from an EMBL/GenBank/DDBJ whole genome shotgun (WGS) entry which is preliminary data.</text>
</comment>
<dbReference type="CDD" id="cd00130">
    <property type="entry name" value="PAS"/>
    <property type="match status" value="2"/>
</dbReference>
<keyword evidence="1" id="KW-0675">Receptor</keyword>
<dbReference type="PRINTS" id="PR01033">
    <property type="entry name" value="PHYTOCHROME"/>
</dbReference>
<evidence type="ECO:0000256" key="2">
    <source>
        <dbReference type="SAM" id="MobiDB-lite"/>
    </source>
</evidence>
<name>A0ABN9Y661_9DINO</name>
<dbReference type="NCBIfam" id="TIGR00229">
    <property type="entry name" value="sensory_box"/>
    <property type="match status" value="1"/>
</dbReference>
<keyword evidence="5" id="KW-1185">Reference proteome</keyword>
<protein>
    <recommendedName>
        <fullName evidence="3">PAS domain-containing protein</fullName>
    </recommendedName>
</protein>
<dbReference type="InterPro" id="IPR001294">
    <property type="entry name" value="Phytochrome"/>
</dbReference>
<proteinExistence type="predicted"/>
<feature type="non-terminal residue" evidence="4">
    <location>
        <position position="228"/>
    </location>
</feature>